<comment type="caution">
    <text evidence="10">The sequence shown here is derived from an EMBL/GenBank/DDBJ whole genome shotgun (WGS) entry which is preliminary data.</text>
</comment>
<dbReference type="GO" id="GO:0003924">
    <property type="term" value="F:GTPase activity"/>
    <property type="evidence" value="ECO:0007669"/>
    <property type="project" value="EnsemblFungi"/>
</dbReference>
<dbReference type="Pfam" id="PF07683">
    <property type="entry name" value="CobW_C"/>
    <property type="match status" value="1"/>
</dbReference>
<dbReference type="Proteomes" id="UP000242875">
    <property type="component" value="Unassembled WGS sequence"/>
</dbReference>
<dbReference type="InterPro" id="IPR003495">
    <property type="entry name" value="CobW/HypB/UreG_nucleotide-bd"/>
</dbReference>
<dbReference type="Gene3D" id="3.30.1220.10">
    <property type="entry name" value="CobW-like, C-terminal domain"/>
    <property type="match status" value="1"/>
</dbReference>
<dbReference type="InterPro" id="IPR027417">
    <property type="entry name" value="P-loop_NTPase"/>
</dbReference>
<dbReference type="InterPro" id="IPR036627">
    <property type="entry name" value="CobW-likC_sf"/>
</dbReference>
<dbReference type="InterPro" id="IPR051316">
    <property type="entry name" value="Zinc-reg_GTPase_activator"/>
</dbReference>
<dbReference type="EMBL" id="MVBO01000011">
    <property type="protein sequence ID" value="OZJ05703.1"/>
    <property type="molecule type" value="Genomic_DNA"/>
</dbReference>
<evidence type="ECO:0000256" key="6">
    <source>
        <dbReference type="ARBA" id="ARBA00034320"/>
    </source>
</evidence>
<protein>
    <recommendedName>
        <fullName evidence="12">CobW C-terminal domain-containing protein</fullName>
    </recommendedName>
</protein>
<keyword evidence="2" id="KW-0378">Hydrolase</keyword>
<reference evidence="10 11" key="1">
    <citation type="journal article" date="2017" name="Mycologia">
        <title>Bifiguratus adelaidae, gen. et sp. nov., a new member of Mucoromycotina in endophytic and soil-dwelling habitats.</title>
        <authorList>
            <person name="Torres-Cruz T.J."/>
            <person name="Billingsley Tobias T.L."/>
            <person name="Almatruk M."/>
            <person name="Hesse C."/>
            <person name="Kuske C.R."/>
            <person name="Desiro A."/>
            <person name="Benucci G.M."/>
            <person name="Bonito G."/>
            <person name="Stajich J.E."/>
            <person name="Dunlap C."/>
            <person name="Arnold A.E."/>
            <person name="Porras-Alfaro A."/>
        </authorList>
    </citation>
    <scope>NUCLEOTIDE SEQUENCE [LARGE SCALE GENOMIC DNA]</scope>
    <source>
        <strain evidence="10 11">AZ0501</strain>
    </source>
</reference>
<gene>
    <name evidence="10" type="ORF">BZG36_01455</name>
</gene>
<dbReference type="OrthoDB" id="258627at2759"/>
<dbReference type="Pfam" id="PF02492">
    <property type="entry name" value="cobW"/>
    <property type="match status" value="1"/>
</dbReference>
<evidence type="ECO:0000256" key="5">
    <source>
        <dbReference type="ARBA" id="ARBA00023186"/>
    </source>
</evidence>
<keyword evidence="5" id="KW-0143">Chaperone</keyword>
<dbReference type="PANTHER" id="PTHR13748:SF31">
    <property type="entry name" value="ZINC-REGULATED GTPASE METALLOPROTEIN ACTIVATOR 1A-RELATED"/>
    <property type="match status" value="1"/>
</dbReference>
<comment type="catalytic activity">
    <reaction evidence="7">
        <text>GTP + H2O = GDP + phosphate + H(+)</text>
        <dbReference type="Rhea" id="RHEA:19669"/>
        <dbReference type="ChEBI" id="CHEBI:15377"/>
        <dbReference type="ChEBI" id="CHEBI:15378"/>
        <dbReference type="ChEBI" id="CHEBI:37565"/>
        <dbReference type="ChEBI" id="CHEBI:43474"/>
        <dbReference type="ChEBI" id="CHEBI:58189"/>
    </reaction>
    <physiologicalReaction direction="left-to-right" evidence="7">
        <dbReference type="Rhea" id="RHEA:19670"/>
    </physiologicalReaction>
</comment>
<proteinExistence type="inferred from homology"/>
<comment type="similarity">
    <text evidence="6">Belongs to the SIMIBI class G3E GTPase family. ZNG1 subfamily.</text>
</comment>
<evidence type="ECO:0000259" key="8">
    <source>
        <dbReference type="Pfam" id="PF02492"/>
    </source>
</evidence>
<dbReference type="GO" id="GO:0140827">
    <property type="term" value="F:zinc chaperone activity"/>
    <property type="evidence" value="ECO:0007669"/>
    <property type="project" value="EnsemblFungi"/>
</dbReference>
<evidence type="ECO:0000313" key="11">
    <source>
        <dbReference type="Proteomes" id="UP000242875"/>
    </source>
</evidence>
<dbReference type="GO" id="GO:0005737">
    <property type="term" value="C:cytoplasm"/>
    <property type="evidence" value="ECO:0007669"/>
    <property type="project" value="TreeGrafter"/>
</dbReference>
<dbReference type="InterPro" id="IPR011629">
    <property type="entry name" value="CobW-like_C"/>
</dbReference>
<sequence length="394" mass="44080">MDDGDIPVLVEADDAGEIMTAHGGLNASRADQTLPLGSLEKIPITIVTGFLGSGKTTLLNYILTEKHEKRIAVILNEFGESNDIEKSMSISQDGSLYEEWLELNNGCLCCTVKDSGVSAIENLMKKRGKFDYILLETTGLADPAPIASMFWLDDELGADIYLDGIITLVDAKHIVRHIDERKPDGSLNEVVKQIAMADRIVVNKTDLVNEYELAEVVEDIREINAVAQVIQTQRANVPLDEILDLRAYDTKDPMFVDSEIERADHVHDEHCTHDAHHHHLDQSVQTICIKFNPPQLDISKVEAWIQQLLWEKQVPLAESQVQVIRLKGILTPDMADPKRIIVQGVHELYDMQETFAQDTSAVSKIVLIGKGLEGLEATFYEWVGIQEAYRMCIL</sequence>
<keyword evidence="1" id="KW-0547">Nucleotide-binding</keyword>
<evidence type="ECO:0000256" key="1">
    <source>
        <dbReference type="ARBA" id="ARBA00022741"/>
    </source>
</evidence>
<dbReference type="GO" id="GO:0008047">
    <property type="term" value="F:enzyme activator activity"/>
    <property type="evidence" value="ECO:0007669"/>
    <property type="project" value="EnsemblFungi"/>
</dbReference>
<organism evidence="10 11">
    <name type="scientific">Bifiguratus adelaidae</name>
    <dbReference type="NCBI Taxonomy" id="1938954"/>
    <lineage>
        <taxon>Eukaryota</taxon>
        <taxon>Fungi</taxon>
        <taxon>Fungi incertae sedis</taxon>
        <taxon>Mucoromycota</taxon>
        <taxon>Mucoromycotina</taxon>
        <taxon>Endogonomycetes</taxon>
        <taxon>Endogonales</taxon>
        <taxon>Endogonales incertae sedis</taxon>
        <taxon>Bifiguratus</taxon>
    </lineage>
</organism>
<evidence type="ECO:0000259" key="9">
    <source>
        <dbReference type="Pfam" id="PF07683"/>
    </source>
</evidence>
<name>A0A261Y530_9FUNG</name>
<keyword evidence="11" id="KW-1185">Reference proteome</keyword>
<evidence type="ECO:0000256" key="7">
    <source>
        <dbReference type="ARBA" id="ARBA00049117"/>
    </source>
</evidence>
<dbReference type="GO" id="GO:0051604">
    <property type="term" value="P:protein maturation"/>
    <property type="evidence" value="ECO:0007669"/>
    <property type="project" value="EnsemblFungi"/>
</dbReference>
<evidence type="ECO:0008006" key="12">
    <source>
        <dbReference type="Google" id="ProtNLM"/>
    </source>
</evidence>
<feature type="domain" description="CobW/HypB/UreG nucleotide-binding" evidence="8">
    <location>
        <begin position="43"/>
        <end position="230"/>
    </location>
</feature>
<evidence type="ECO:0000256" key="4">
    <source>
        <dbReference type="ARBA" id="ARBA00023134"/>
    </source>
</evidence>
<dbReference type="SUPFAM" id="SSF90002">
    <property type="entry name" value="Hypothetical protein YjiA, C-terminal domain"/>
    <property type="match status" value="1"/>
</dbReference>
<dbReference type="PANTHER" id="PTHR13748">
    <property type="entry name" value="COBW-RELATED"/>
    <property type="match status" value="1"/>
</dbReference>
<dbReference type="GO" id="GO:0005525">
    <property type="term" value="F:GTP binding"/>
    <property type="evidence" value="ECO:0007669"/>
    <property type="project" value="UniProtKB-KW"/>
</dbReference>
<dbReference type="SUPFAM" id="SSF52540">
    <property type="entry name" value="P-loop containing nucleoside triphosphate hydrolases"/>
    <property type="match status" value="1"/>
</dbReference>
<dbReference type="GO" id="GO:0034224">
    <property type="term" value="P:cellular response to zinc ion starvation"/>
    <property type="evidence" value="ECO:0007669"/>
    <property type="project" value="EnsemblFungi"/>
</dbReference>
<keyword evidence="3" id="KW-0862">Zinc</keyword>
<evidence type="ECO:0000256" key="2">
    <source>
        <dbReference type="ARBA" id="ARBA00022801"/>
    </source>
</evidence>
<dbReference type="AlphaFoldDB" id="A0A261Y530"/>
<dbReference type="Gene3D" id="3.40.50.300">
    <property type="entry name" value="P-loop containing nucleotide triphosphate hydrolases"/>
    <property type="match status" value="1"/>
</dbReference>
<accession>A0A261Y530</accession>
<evidence type="ECO:0000256" key="3">
    <source>
        <dbReference type="ARBA" id="ARBA00022833"/>
    </source>
</evidence>
<keyword evidence="4" id="KW-0342">GTP-binding</keyword>
<evidence type="ECO:0000313" key="10">
    <source>
        <dbReference type="EMBL" id="OZJ05703.1"/>
    </source>
</evidence>
<feature type="domain" description="CobW C-terminal" evidence="9">
    <location>
        <begin position="295"/>
        <end position="373"/>
    </location>
</feature>
<dbReference type="CDD" id="cd03112">
    <property type="entry name" value="CobW-like"/>
    <property type="match status" value="1"/>
</dbReference>